<dbReference type="GO" id="GO:0016491">
    <property type="term" value="F:oxidoreductase activity"/>
    <property type="evidence" value="ECO:0007669"/>
    <property type="project" value="UniProtKB-KW"/>
</dbReference>
<keyword evidence="3" id="KW-1015">Disulfide bond</keyword>
<evidence type="ECO:0000313" key="7">
    <source>
        <dbReference type="Proteomes" id="UP001143349"/>
    </source>
</evidence>
<sequence>MSITRRDILAATTGLGISGLATGAFLLSRRQGASVKPTPDAVIDQALHDPDNPVLGNQQGTLTVAEYFDYQCPYCKMGHAMLSRVVRDEGDIRLVMKDWPILGAPSVLASQLVLGAVSMGRYHQAHDALMATDARLSQDQIHEVLNAAGIDPGTALTAYRAERDRWDGLLSRNSAQAAGLGLGGTPVFVIGGTVYPGAMDENRLRRAIAEARGQI</sequence>
<gene>
    <name evidence="6" type="ORF">GCM10017635_31900</name>
</gene>
<dbReference type="SUPFAM" id="SSF52833">
    <property type="entry name" value="Thioredoxin-like"/>
    <property type="match status" value="1"/>
</dbReference>
<dbReference type="EMBL" id="BSFH01000094">
    <property type="protein sequence ID" value="GLK65713.1"/>
    <property type="molecule type" value="Genomic_DNA"/>
</dbReference>
<name>A0AAD3RUJ5_9RHOB</name>
<keyword evidence="4" id="KW-0676">Redox-active center</keyword>
<proteinExistence type="predicted"/>
<dbReference type="PANTHER" id="PTHR13887:SF14">
    <property type="entry name" value="DISULFIDE BOND FORMATION PROTEIN D"/>
    <property type="match status" value="1"/>
</dbReference>
<feature type="domain" description="Thioredoxin" evidence="5">
    <location>
        <begin position="32"/>
        <end position="213"/>
    </location>
</feature>
<keyword evidence="2" id="KW-0560">Oxidoreductase</keyword>
<dbReference type="CDD" id="cd03023">
    <property type="entry name" value="DsbA_Com1_like"/>
    <property type="match status" value="1"/>
</dbReference>
<protein>
    <submittedName>
        <fullName evidence="6">DSBA oxidoreductase</fullName>
    </submittedName>
</protein>
<dbReference type="Proteomes" id="UP001143349">
    <property type="component" value="Unassembled WGS sequence"/>
</dbReference>
<evidence type="ECO:0000256" key="3">
    <source>
        <dbReference type="ARBA" id="ARBA00023157"/>
    </source>
</evidence>
<evidence type="ECO:0000256" key="1">
    <source>
        <dbReference type="ARBA" id="ARBA00022729"/>
    </source>
</evidence>
<dbReference type="PROSITE" id="PS51318">
    <property type="entry name" value="TAT"/>
    <property type="match status" value="1"/>
</dbReference>
<dbReference type="PANTHER" id="PTHR13887">
    <property type="entry name" value="GLUTATHIONE S-TRANSFERASE KAPPA"/>
    <property type="match status" value="1"/>
</dbReference>
<evidence type="ECO:0000259" key="5">
    <source>
        <dbReference type="PROSITE" id="PS51352"/>
    </source>
</evidence>
<dbReference type="Gene3D" id="3.40.30.10">
    <property type="entry name" value="Glutaredoxin"/>
    <property type="match status" value="1"/>
</dbReference>
<dbReference type="InterPro" id="IPR001853">
    <property type="entry name" value="DSBA-like_thioredoxin_dom"/>
</dbReference>
<comment type="caution">
    <text evidence="6">The sequence shown here is derived from an EMBL/GenBank/DDBJ whole genome shotgun (WGS) entry which is preliminary data.</text>
</comment>
<organism evidence="6 7">
    <name type="scientific">Paracoccus kondratievae</name>
    <dbReference type="NCBI Taxonomy" id="135740"/>
    <lineage>
        <taxon>Bacteria</taxon>
        <taxon>Pseudomonadati</taxon>
        <taxon>Pseudomonadota</taxon>
        <taxon>Alphaproteobacteria</taxon>
        <taxon>Rhodobacterales</taxon>
        <taxon>Paracoccaceae</taxon>
        <taxon>Paracoccus</taxon>
    </lineage>
</organism>
<evidence type="ECO:0000256" key="2">
    <source>
        <dbReference type="ARBA" id="ARBA00023002"/>
    </source>
</evidence>
<dbReference type="RefSeq" id="WP_271180199.1">
    <property type="nucleotide sequence ID" value="NZ_BSFH01000094.1"/>
</dbReference>
<dbReference type="PROSITE" id="PS51352">
    <property type="entry name" value="THIOREDOXIN_2"/>
    <property type="match status" value="1"/>
</dbReference>
<dbReference type="Pfam" id="PF01323">
    <property type="entry name" value="DSBA"/>
    <property type="match status" value="1"/>
</dbReference>
<dbReference type="AlphaFoldDB" id="A0AAD3RUJ5"/>
<dbReference type="InterPro" id="IPR036249">
    <property type="entry name" value="Thioredoxin-like_sf"/>
</dbReference>
<reference evidence="6" key="1">
    <citation type="journal article" date="2014" name="Int. J. Syst. Evol. Microbiol.">
        <title>Complete genome sequence of Corynebacterium casei LMG S-19264T (=DSM 44701T), isolated from a smear-ripened cheese.</title>
        <authorList>
            <consortium name="US DOE Joint Genome Institute (JGI-PGF)"/>
            <person name="Walter F."/>
            <person name="Albersmeier A."/>
            <person name="Kalinowski J."/>
            <person name="Ruckert C."/>
        </authorList>
    </citation>
    <scope>NUCLEOTIDE SEQUENCE</scope>
    <source>
        <strain evidence="6">VKM B-2222</strain>
    </source>
</reference>
<evidence type="ECO:0000313" key="6">
    <source>
        <dbReference type="EMBL" id="GLK65713.1"/>
    </source>
</evidence>
<keyword evidence="7" id="KW-1185">Reference proteome</keyword>
<dbReference type="InterPro" id="IPR013766">
    <property type="entry name" value="Thioredoxin_domain"/>
</dbReference>
<evidence type="ECO:0000256" key="4">
    <source>
        <dbReference type="ARBA" id="ARBA00023284"/>
    </source>
</evidence>
<keyword evidence="1" id="KW-0732">Signal</keyword>
<accession>A0AAD3RUJ5</accession>
<reference evidence="6" key="2">
    <citation type="submission" date="2023-01" db="EMBL/GenBank/DDBJ databases">
        <authorList>
            <person name="Sun Q."/>
            <person name="Evtushenko L."/>
        </authorList>
    </citation>
    <scope>NUCLEOTIDE SEQUENCE</scope>
    <source>
        <strain evidence="6">VKM B-2222</strain>
    </source>
</reference>
<dbReference type="InterPro" id="IPR006311">
    <property type="entry name" value="TAT_signal"/>
</dbReference>